<dbReference type="EMBL" id="UPHQ01000022">
    <property type="protein sequence ID" value="VBA34485.1"/>
    <property type="molecule type" value="Genomic_DNA"/>
</dbReference>
<dbReference type="GO" id="GO:0000976">
    <property type="term" value="F:transcription cis-regulatory region binding"/>
    <property type="evidence" value="ECO:0007669"/>
    <property type="project" value="TreeGrafter"/>
</dbReference>
<dbReference type="Proteomes" id="UP000267289">
    <property type="component" value="Unassembled WGS sequence"/>
</dbReference>
<dbReference type="Gene3D" id="1.10.357.10">
    <property type="entry name" value="Tetracycline Repressor, domain 2"/>
    <property type="match status" value="1"/>
</dbReference>
<evidence type="ECO:0000256" key="4">
    <source>
        <dbReference type="PROSITE-ProRule" id="PRU00335"/>
    </source>
</evidence>
<dbReference type="PANTHER" id="PTHR30055">
    <property type="entry name" value="HTH-TYPE TRANSCRIPTIONAL REGULATOR RUTR"/>
    <property type="match status" value="1"/>
</dbReference>
<feature type="DNA-binding region" description="H-T-H motif" evidence="4">
    <location>
        <begin position="27"/>
        <end position="46"/>
    </location>
</feature>
<dbReference type="GO" id="GO:0003700">
    <property type="term" value="F:DNA-binding transcription factor activity"/>
    <property type="evidence" value="ECO:0007669"/>
    <property type="project" value="TreeGrafter"/>
</dbReference>
<dbReference type="RefSeq" id="WP_075544454.1">
    <property type="nucleotide sequence ID" value="NZ_UPHQ01000022.1"/>
</dbReference>
<dbReference type="AlphaFoldDB" id="A0A498PSD0"/>
<evidence type="ECO:0000256" key="1">
    <source>
        <dbReference type="ARBA" id="ARBA00023015"/>
    </source>
</evidence>
<protein>
    <submittedName>
        <fullName evidence="6">HTH-type transcriptional regulator BetI</fullName>
    </submittedName>
</protein>
<dbReference type="InterPro" id="IPR009057">
    <property type="entry name" value="Homeodomain-like_sf"/>
</dbReference>
<dbReference type="SUPFAM" id="SSF46689">
    <property type="entry name" value="Homeodomain-like"/>
    <property type="match status" value="1"/>
</dbReference>
<name>A0A498PSD0_9MYCO</name>
<reference evidence="6 7" key="1">
    <citation type="submission" date="2018-09" db="EMBL/GenBank/DDBJ databases">
        <authorList>
            <person name="Tagini F."/>
        </authorList>
    </citation>
    <scope>NUCLEOTIDE SEQUENCE [LARGE SCALE GENOMIC DNA]</scope>
    <source>
        <strain evidence="6 7">MK13</strain>
    </source>
</reference>
<proteinExistence type="predicted"/>
<evidence type="ECO:0000256" key="3">
    <source>
        <dbReference type="ARBA" id="ARBA00023163"/>
    </source>
</evidence>
<accession>A0A498PSD0</accession>
<keyword evidence="1" id="KW-0805">Transcription regulation</keyword>
<dbReference type="SUPFAM" id="SSF48498">
    <property type="entry name" value="Tetracyclin repressor-like, C-terminal domain"/>
    <property type="match status" value="1"/>
</dbReference>
<keyword evidence="3" id="KW-0804">Transcription</keyword>
<dbReference type="InterPro" id="IPR050109">
    <property type="entry name" value="HTH-type_TetR-like_transc_reg"/>
</dbReference>
<keyword evidence="7" id="KW-1185">Reference proteome</keyword>
<dbReference type="Pfam" id="PF00440">
    <property type="entry name" value="TetR_N"/>
    <property type="match status" value="1"/>
</dbReference>
<gene>
    <name evidence="6" type="primary">betI_7</name>
    <name evidence="6" type="ORF">LAUMK13_00506</name>
</gene>
<dbReference type="InterPro" id="IPR036271">
    <property type="entry name" value="Tet_transcr_reg_TetR-rel_C_sf"/>
</dbReference>
<evidence type="ECO:0000313" key="6">
    <source>
        <dbReference type="EMBL" id="VBA34485.1"/>
    </source>
</evidence>
<sequence length="203" mass="21932">MARAPIGRQQLLDAAREELIRGNGVMELSALTRRAGLSTGALYHHFGSKSGLLIAIYDGFYESLREAIADTHLPADADWATREHERTRLFVARHFADPLAPILLNRTSLDPQLPELEAAYLQNLIDNAAGNIRRGQQLGQLPADLDPDSAGAYIIGGLRHGIAQQLRATPTLTPGRVTERLWRLTAAALGIAGQGSNSLAPSD</sequence>
<dbReference type="PANTHER" id="PTHR30055:SF234">
    <property type="entry name" value="HTH-TYPE TRANSCRIPTIONAL REGULATOR BETI"/>
    <property type="match status" value="1"/>
</dbReference>
<dbReference type="OrthoDB" id="3687980at2"/>
<evidence type="ECO:0000256" key="2">
    <source>
        <dbReference type="ARBA" id="ARBA00023125"/>
    </source>
</evidence>
<feature type="domain" description="HTH tetR-type" evidence="5">
    <location>
        <begin position="5"/>
        <end position="64"/>
    </location>
</feature>
<evidence type="ECO:0000259" key="5">
    <source>
        <dbReference type="PROSITE" id="PS50977"/>
    </source>
</evidence>
<dbReference type="InterPro" id="IPR001647">
    <property type="entry name" value="HTH_TetR"/>
</dbReference>
<organism evidence="6 7">
    <name type="scientific">Mycobacterium innocens</name>
    <dbReference type="NCBI Taxonomy" id="2341083"/>
    <lineage>
        <taxon>Bacteria</taxon>
        <taxon>Bacillati</taxon>
        <taxon>Actinomycetota</taxon>
        <taxon>Actinomycetes</taxon>
        <taxon>Mycobacteriales</taxon>
        <taxon>Mycobacteriaceae</taxon>
        <taxon>Mycobacterium</taxon>
    </lineage>
</organism>
<dbReference type="PROSITE" id="PS50977">
    <property type="entry name" value="HTH_TETR_2"/>
    <property type="match status" value="1"/>
</dbReference>
<keyword evidence="2 4" id="KW-0238">DNA-binding</keyword>
<evidence type="ECO:0000313" key="7">
    <source>
        <dbReference type="Proteomes" id="UP000267289"/>
    </source>
</evidence>